<dbReference type="AlphaFoldDB" id="A0A2W1LTX4"/>
<keyword evidence="1" id="KW-1133">Transmembrane helix</keyword>
<sequence length="186" mass="21490">MDTGFIIFAVIAVIIWERRRIRLWRSRRRERHRVLHEIFMQVSFVYVMGFLYMTFFPLRGLTWPLLPLPFDNTVPLQETIRQFRRMQDGIPVFGLLYAGGNIALFVPLGMMAPMLHKAFHSLLLTCLFGLAVSFAVEISQNMLGHRNSDVDDLIFNTIGAGIGYVLYRIITAVPLLRRLADKASFK</sequence>
<evidence type="ECO:0000256" key="1">
    <source>
        <dbReference type="SAM" id="Phobius"/>
    </source>
</evidence>
<reference evidence="3 4" key="1">
    <citation type="submission" date="2018-06" db="EMBL/GenBank/DDBJ databases">
        <title>Paenibacillus imtechensis sp. nov.</title>
        <authorList>
            <person name="Pinnaka A.K."/>
            <person name="Singh H."/>
            <person name="Kaur M."/>
        </authorList>
    </citation>
    <scope>NUCLEOTIDE SEQUENCE [LARGE SCALE GENOMIC DNA]</scope>
    <source>
        <strain evidence="3 4">SMB1</strain>
    </source>
</reference>
<evidence type="ECO:0000259" key="2">
    <source>
        <dbReference type="Pfam" id="PF04892"/>
    </source>
</evidence>
<feature type="transmembrane region" description="Helical" evidence="1">
    <location>
        <begin position="34"/>
        <end position="55"/>
    </location>
</feature>
<organism evidence="3 4">
    <name type="scientific">Paenibacillus sambharensis</name>
    <dbReference type="NCBI Taxonomy" id="1803190"/>
    <lineage>
        <taxon>Bacteria</taxon>
        <taxon>Bacillati</taxon>
        <taxon>Bacillota</taxon>
        <taxon>Bacilli</taxon>
        <taxon>Bacillales</taxon>
        <taxon>Paenibacillaceae</taxon>
        <taxon>Paenibacillus</taxon>
    </lineage>
</organism>
<dbReference type="PANTHER" id="PTHR36834">
    <property type="entry name" value="MEMBRANE PROTEIN-RELATED"/>
    <property type="match status" value="1"/>
</dbReference>
<dbReference type="Pfam" id="PF04892">
    <property type="entry name" value="VanZ"/>
    <property type="match status" value="1"/>
</dbReference>
<protein>
    <recommendedName>
        <fullName evidence="2">VanZ-like domain-containing protein</fullName>
    </recommendedName>
</protein>
<gene>
    <name evidence="3" type="ORF">DNH61_14830</name>
</gene>
<feature type="transmembrane region" description="Helical" evidence="1">
    <location>
        <begin position="122"/>
        <end position="141"/>
    </location>
</feature>
<dbReference type="OrthoDB" id="4822551at2"/>
<proteinExistence type="predicted"/>
<dbReference type="InterPro" id="IPR053150">
    <property type="entry name" value="Teicoplanin_resist-assoc"/>
</dbReference>
<evidence type="ECO:0000313" key="4">
    <source>
        <dbReference type="Proteomes" id="UP000249522"/>
    </source>
</evidence>
<accession>A0A2W1LTX4</accession>
<dbReference type="RefSeq" id="WP_111147465.1">
    <property type="nucleotide sequence ID" value="NZ_QKRB01000046.1"/>
</dbReference>
<dbReference type="EMBL" id="QKRB01000046">
    <property type="protein sequence ID" value="PZD94917.1"/>
    <property type="molecule type" value="Genomic_DNA"/>
</dbReference>
<dbReference type="PANTHER" id="PTHR36834:SF1">
    <property type="entry name" value="INTEGRAL MEMBRANE PROTEIN"/>
    <property type="match status" value="1"/>
</dbReference>
<feature type="transmembrane region" description="Helical" evidence="1">
    <location>
        <begin position="153"/>
        <end position="176"/>
    </location>
</feature>
<name>A0A2W1LTX4_9BACL</name>
<keyword evidence="4" id="KW-1185">Reference proteome</keyword>
<feature type="domain" description="VanZ-like" evidence="2">
    <location>
        <begin position="44"/>
        <end position="170"/>
    </location>
</feature>
<evidence type="ECO:0000313" key="3">
    <source>
        <dbReference type="EMBL" id="PZD94917.1"/>
    </source>
</evidence>
<dbReference type="Proteomes" id="UP000249522">
    <property type="component" value="Unassembled WGS sequence"/>
</dbReference>
<keyword evidence="1" id="KW-0812">Transmembrane</keyword>
<feature type="transmembrane region" description="Helical" evidence="1">
    <location>
        <begin position="90"/>
        <end position="110"/>
    </location>
</feature>
<comment type="caution">
    <text evidence="3">The sequence shown here is derived from an EMBL/GenBank/DDBJ whole genome shotgun (WGS) entry which is preliminary data.</text>
</comment>
<feature type="transmembrane region" description="Helical" evidence="1">
    <location>
        <begin position="6"/>
        <end position="22"/>
    </location>
</feature>
<keyword evidence="1" id="KW-0472">Membrane</keyword>
<dbReference type="InterPro" id="IPR006976">
    <property type="entry name" value="VanZ-like"/>
</dbReference>